<evidence type="ECO:0000256" key="1">
    <source>
        <dbReference type="SAM" id="MobiDB-lite"/>
    </source>
</evidence>
<dbReference type="AlphaFoldDB" id="A0A329RMV2"/>
<reference evidence="2" key="2">
    <citation type="submission" date="2018-10" db="EMBL/GenBank/DDBJ databases">
        <title>Effector identification in a new, highly contiguous assembly of the strawberry crown rot pathogen Phytophthora cactorum.</title>
        <authorList>
            <person name="Armitage A.D."/>
            <person name="Nellist C.F."/>
            <person name="Bates H."/>
            <person name="Vickerstaff R.J."/>
            <person name="Harrison R.J."/>
        </authorList>
    </citation>
    <scope>NUCLEOTIDE SEQUENCE</scope>
    <source>
        <strain evidence="2">4032</strain>
    </source>
</reference>
<evidence type="ECO:0000313" key="4">
    <source>
        <dbReference type="Proteomes" id="UP000251314"/>
    </source>
</evidence>
<dbReference type="EMBL" id="RCMI01001266">
    <property type="protein sequence ID" value="KAG2887489.1"/>
    <property type="molecule type" value="Genomic_DNA"/>
</dbReference>
<dbReference type="OrthoDB" id="125457at2759"/>
<gene>
    <name evidence="3" type="ORF">PC110_g17541</name>
    <name evidence="2" type="ORF">PC115_g20316</name>
</gene>
<dbReference type="Proteomes" id="UP000774804">
    <property type="component" value="Unassembled WGS sequence"/>
</dbReference>
<feature type="region of interest" description="Disordered" evidence="1">
    <location>
        <begin position="111"/>
        <end position="156"/>
    </location>
</feature>
<dbReference type="VEuPathDB" id="FungiDB:PC110_g17541"/>
<keyword evidence="4" id="KW-1185">Reference proteome</keyword>
<dbReference type="Proteomes" id="UP000251314">
    <property type="component" value="Unassembled WGS sequence"/>
</dbReference>
<protein>
    <submittedName>
        <fullName evidence="3">Uncharacterized protein</fullName>
    </submittedName>
</protein>
<feature type="compositionally biased region" description="Polar residues" evidence="1">
    <location>
        <begin position="145"/>
        <end position="154"/>
    </location>
</feature>
<sequence>MLKFDHHTLTFANSPANAQVTQARPMGDFLDMLELSERLKCLESDSYQHEAKTTTKRRHRPKRLATDTVFVRDCNDEILPSKGVVMPVASEVKAKKMKLRLLRKWEKQIAEEEQEKRSDKEDSDVSSLLSDENLPEPETLKQIKSAVQLSTSDRPGNVRCLVVPRHQV</sequence>
<organism evidence="3 4">
    <name type="scientific">Phytophthora cactorum</name>
    <dbReference type="NCBI Taxonomy" id="29920"/>
    <lineage>
        <taxon>Eukaryota</taxon>
        <taxon>Sar</taxon>
        <taxon>Stramenopiles</taxon>
        <taxon>Oomycota</taxon>
        <taxon>Peronosporomycetes</taxon>
        <taxon>Peronosporales</taxon>
        <taxon>Peronosporaceae</taxon>
        <taxon>Phytophthora</taxon>
    </lineage>
</organism>
<name>A0A329RMV2_9STRA</name>
<comment type="caution">
    <text evidence="3">The sequence shown here is derived from an EMBL/GenBank/DDBJ whole genome shotgun (WGS) entry which is preliminary data.</text>
</comment>
<proteinExistence type="predicted"/>
<accession>A0A329RMV2</accession>
<evidence type="ECO:0000313" key="2">
    <source>
        <dbReference type="EMBL" id="KAG2887489.1"/>
    </source>
</evidence>
<feature type="compositionally biased region" description="Basic and acidic residues" evidence="1">
    <location>
        <begin position="111"/>
        <end position="120"/>
    </location>
</feature>
<reference evidence="3 4" key="1">
    <citation type="submission" date="2018-01" db="EMBL/GenBank/DDBJ databases">
        <title>Draft genome of the strawberry crown rot pathogen Phytophthora cactorum.</title>
        <authorList>
            <person name="Armitage A.D."/>
            <person name="Lysoe E."/>
            <person name="Nellist C.F."/>
            <person name="Harrison R.J."/>
            <person name="Brurberg M.B."/>
        </authorList>
    </citation>
    <scope>NUCLEOTIDE SEQUENCE [LARGE SCALE GENOMIC DNA]</scope>
    <source>
        <strain evidence="3 4">10300</strain>
    </source>
</reference>
<evidence type="ECO:0000313" key="3">
    <source>
        <dbReference type="EMBL" id="RAW26053.1"/>
    </source>
</evidence>
<dbReference type="EMBL" id="MJFZ01000686">
    <property type="protein sequence ID" value="RAW26053.1"/>
    <property type="molecule type" value="Genomic_DNA"/>
</dbReference>